<dbReference type="EMBL" id="KV440985">
    <property type="protein sequence ID" value="OAD71624.1"/>
    <property type="molecule type" value="Genomic_DNA"/>
</dbReference>
<dbReference type="GeneID" id="28992759"/>
<evidence type="ECO:0000313" key="1">
    <source>
        <dbReference type="EMBL" id="OAD71624.1"/>
    </source>
</evidence>
<reference evidence="2" key="1">
    <citation type="submission" date="2015-06" db="EMBL/GenBank/DDBJ databases">
        <title>Expansion of signal transduction pathways in fungi by whole-genome duplication.</title>
        <authorList>
            <consortium name="DOE Joint Genome Institute"/>
            <person name="Corrochano L.M."/>
            <person name="Kuo A."/>
            <person name="Marcet-Houben M."/>
            <person name="Polaino S."/>
            <person name="Salamov A."/>
            <person name="Villalobos J.M."/>
            <person name="Alvarez M.I."/>
            <person name="Avalos J."/>
            <person name="Benito E.P."/>
            <person name="Benoit I."/>
            <person name="Burger G."/>
            <person name="Camino L.P."/>
            <person name="Canovas D."/>
            <person name="Cerda-Olmedo E."/>
            <person name="Cheng J.-F."/>
            <person name="Dominguez A."/>
            <person name="Elias M."/>
            <person name="Eslava A.P."/>
            <person name="Glaser F."/>
            <person name="Grimwood J."/>
            <person name="Gutierrez G."/>
            <person name="Heitman J."/>
            <person name="Henrissat B."/>
            <person name="Iturriaga E.A."/>
            <person name="Lang B.F."/>
            <person name="Lavin J.L."/>
            <person name="Lee S."/>
            <person name="Li W."/>
            <person name="Lindquist E."/>
            <person name="Lopez-Garcia S."/>
            <person name="Luque E.M."/>
            <person name="Marcos A.T."/>
            <person name="Martin J."/>
            <person name="McCluskey K."/>
            <person name="Medina H.R."/>
            <person name="Miralles-Duran A."/>
            <person name="Miyazaki A."/>
            <person name="Munoz-Torres E."/>
            <person name="Oguiza J.A."/>
            <person name="Ohm R."/>
            <person name="Olmedo M."/>
            <person name="Orejas M."/>
            <person name="Ortiz-Castellanos L."/>
            <person name="Pisabarro A.G."/>
            <person name="Rodriguez-Romero J."/>
            <person name="Ruiz-Herrera J."/>
            <person name="Ruiz-Vazquez R."/>
            <person name="Sanz C."/>
            <person name="Schackwitz W."/>
            <person name="Schmutz J."/>
            <person name="Shahriari M."/>
            <person name="Shelest E."/>
            <person name="Silva-Franco F."/>
            <person name="Soanes D."/>
            <person name="Syed K."/>
            <person name="Tagua V.G."/>
            <person name="Talbot N.J."/>
            <person name="Thon M."/>
            <person name="De vries R.P."/>
            <person name="Wiebenga A."/>
            <person name="Yadav J.S."/>
            <person name="Braun E.L."/>
            <person name="Baker S."/>
            <person name="Garre V."/>
            <person name="Horwitz B."/>
            <person name="Torres-Martinez S."/>
            <person name="Idnurm A."/>
            <person name="Herrera-Estrella A."/>
            <person name="Gabaldon T."/>
            <person name="Grigoriev I.V."/>
        </authorList>
    </citation>
    <scope>NUCLEOTIDE SEQUENCE [LARGE SCALE GENOMIC DNA]</scope>
    <source>
        <strain evidence="2">NRRL 1555(-)</strain>
    </source>
</reference>
<sequence length="72" mass="7889">MSPISHNKALSIAVRLRYRKSTAQVAKIVGVPQSTVKRYRQKYIISFSVSGDFAVKTSAIHTLLKASGLTVI</sequence>
<gene>
    <name evidence="1" type="ORF">PHYBLDRAFT_147373</name>
</gene>
<dbReference type="RefSeq" id="XP_018289664.1">
    <property type="nucleotide sequence ID" value="XM_018431853.1"/>
</dbReference>
<evidence type="ECO:0000313" key="2">
    <source>
        <dbReference type="Proteomes" id="UP000077315"/>
    </source>
</evidence>
<protein>
    <recommendedName>
        <fullName evidence="3">Homeodomain-like DNA binding domain-containing transcription factor</fullName>
    </recommendedName>
</protein>
<name>A0A167M306_PHYB8</name>
<dbReference type="AlphaFoldDB" id="A0A167M306"/>
<dbReference type="InParanoid" id="A0A167M306"/>
<dbReference type="VEuPathDB" id="FungiDB:PHYBLDRAFT_147373"/>
<organism evidence="1 2">
    <name type="scientific">Phycomyces blakesleeanus (strain ATCC 8743b / DSM 1359 / FGSC 10004 / NBRC 33097 / NRRL 1555)</name>
    <dbReference type="NCBI Taxonomy" id="763407"/>
    <lineage>
        <taxon>Eukaryota</taxon>
        <taxon>Fungi</taxon>
        <taxon>Fungi incertae sedis</taxon>
        <taxon>Mucoromycota</taxon>
        <taxon>Mucoromycotina</taxon>
        <taxon>Mucoromycetes</taxon>
        <taxon>Mucorales</taxon>
        <taxon>Phycomycetaceae</taxon>
        <taxon>Phycomyces</taxon>
    </lineage>
</organism>
<accession>A0A167M306</accession>
<proteinExistence type="predicted"/>
<keyword evidence="2" id="KW-1185">Reference proteome</keyword>
<dbReference type="Proteomes" id="UP000077315">
    <property type="component" value="Unassembled WGS sequence"/>
</dbReference>
<evidence type="ECO:0008006" key="3">
    <source>
        <dbReference type="Google" id="ProtNLM"/>
    </source>
</evidence>